<dbReference type="AlphaFoldDB" id="A0A329CYK9"/>
<reference evidence="1 2" key="1">
    <citation type="submission" date="2018-06" db="EMBL/GenBank/DDBJ databases">
        <title>Genomic Encyclopedia of Type Strains, Phase III (KMG-III): the genomes of soil and plant-associated and newly described type strains.</title>
        <authorList>
            <person name="Whitman W."/>
        </authorList>
    </citation>
    <scope>NUCLEOTIDE SEQUENCE [LARGE SCALE GENOMIC DNA]</scope>
    <source>
        <strain evidence="1 2">LMG 23644</strain>
    </source>
</reference>
<gene>
    <name evidence="1" type="ORF">BX591_10110</name>
</gene>
<evidence type="ECO:0000313" key="2">
    <source>
        <dbReference type="Proteomes" id="UP000248918"/>
    </source>
</evidence>
<evidence type="ECO:0000313" key="1">
    <source>
        <dbReference type="EMBL" id="RAS38681.1"/>
    </source>
</evidence>
<name>A0A329CYK9_9BURK</name>
<dbReference type="Proteomes" id="UP000248918">
    <property type="component" value="Unassembled WGS sequence"/>
</dbReference>
<dbReference type="EMBL" id="QLTK01000001">
    <property type="protein sequence ID" value="RAS38681.1"/>
    <property type="molecule type" value="Genomic_DNA"/>
</dbReference>
<sequence length="54" mass="6092">MTGRLQKNALGGQQVNYDATTGKGRRFMCTVFMIPGLTPINPPTYNNWECHPHQ</sequence>
<accession>A0A329CYK9</accession>
<protein>
    <submittedName>
        <fullName evidence="1">Uncharacterized protein</fullName>
    </submittedName>
</protein>
<organism evidence="1 2">
    <name type="scientific">Paraburkholderia bryophila</name>
    <dbReference type="NCBI Taxonomy" id="420952"/>
    <lineage>
        <taxon>Bacteria</taxon>
        <taxon>Pseudomonadati</taxon>
        <taxon>Pseudomonadota</taxon>
        <taxon>Betaproteobacteria</taxon>
        <taxon>Burkholderiales</taxon>
        <taxon>Burkholderiaceae</taxon>
        <taxon>Paraburkholderia</taxon>
    </lineage>
</organism>
<proteinExistence type="predicted"/>
<comment type="caution">
    <text evidence="1">The sequence shown here is derived from an EMBL/GenBank/DDBJ whole genome shotgun (WGS) entry which is preliminary data.</text>
</comment>